<evidence type="ECO:0000256" key="6">
    <source>
        <dbReference type="SAM" id="MobiDB-lite"/>
    </source>
</evidence>
<evidence type="ECO:0000256" key="4">
    <source>
        <dbReference type="ARBA" id="ARBA00022989"/>
    </source>
</evidence>
<dbReference type="GO" id="GO:0072546">
    <property type="term" value="C:EMC complex"/>
    <property type="evidence" value="ECO:0007669"/>
    <property type="project" value="TreeGrafter"/>
</dbReference>
<dbReference type="VEuPathDB" id="FungiDB:TRICI_004705"/>
<keyword evidence="3" id="KW-0732">Signal</keyword>
<accession>A0A642UZK0</accession>
<name>A0A642UZK0_9ASCO</name>
<dbReference type="Proteomes" id="UP000761534">
    <property type="component" value="Unassembled WGS sequence"/>
</dbReference>
<evidence type="ECO:0000256" key="1">
    <source>
        <dbReference type="ARBA" id="ARBA00004167"/>
    </source>
</evidence>
<dbReference type="AlphaFoldDB" id="A0A642UZK0"/>
<evidence type="ECO:0000256" key="5">
    <source>
        <dbReference type="ARBA" id="ARBA00023136"/>
    </source>
</evidence>
<keyword evidence="5" id="KW-0472">Membrane</keyword>
<comment type="subcellular location">
    <subcellularLocation>
        <location evidence="1">Membrane</location>
        <topology evidence="1">Single-pass membrane protein</topology>
    </subcellularLocation>
</comment>
<dbReference type="OrthoDB" id="27095at2759"/>
<dbReference type="PANTHER" id="PTHR13605:SF4">
    <property type="entry name" value="ER MEMBRANE PROTEIN COMPLEX SUBUNIT 7"/>
    <property type="match status" value="1"/>
</dbReference>
<evidence type="ECO:0000259" key="7">
    <source>
        <dbReference type="Pfam" id="PF09430"/>
    </source>
</evidence>
<keyword evidence="9" id="KW-1185">Reference proteome</keyword>
<gene>
    <name evidence="8" type="ORF">TRICI_004705</name>
</gene>
<organism evidence="8 9">
    <name type="scientific">Trichomonascus ciferrii</name>
    <dbReference type="NCBI Taxonomy" id="44093"/>
    <lineage>
        <taxon>Eukaryota</taxon>
        <taxon>Fungi</taxon>
        <taxon>Dikarya</taxon>
        <taxon>Ascomycota</taxon>
        <taxon>Saccharomycotina</taxon>
        <taxon>Dipodascomycetes</taxon>
        <taxon>Dipodascales</taxon>
        <taxon>Trichomonascaceae</taxon>
        <taxon>Trichomonascus</taxon>
        <taxon>Trichomonascus ciferrii complex</taxon>
    </lineage>
</organism>
<keyword evidence="2" id="KW-0812">Transmembrane</keyword>
<evidence type="ECO:0000313" key="9">
    <source>
        <dbReference type="Proteomes" id="UP000761534"/>
    </source>
</evidence>
<dbReference type="EMBL" id="SWFS01000356">
    <property type="protein sequence ID" value="KAA8908892.1"/>
    <property type="molecule type" value="Genomic_DNA"/>
</dbReference>
<dbReference type="PANTHER" id="PTHR13605">
    <property type="entry name" value="ER MEMBRANE PROTEIN COMPLEX SUBUNIT 7"/>
    <property type="match status" value="1"/>
</dbReference>
<proteinExistence type="predicted"/>
<evidence type="ECO:0000256" key="2">
    <source>
        <dbReference type="ARBA" id="ARBA00022692"/>
    </source>
</evidence>
<dbReference type="InterPro" id="IPR019008">
    <property type="entry name" value="Beta_sandwich_EMC7"/>
</dbReference>
<reference evidence="8" key="1">
    <citation type="journal article" date="2019" name="G3 (Bethesda)">
        <title>Genome Assemblies of Two Rare Opportunistic Yeast Pathogens: Diutina rugosa (syn. Candida rugosa) and Trichomonascus ciferrii (syn. Candida ciferrii).</title>
        <authorList>
            <person name="Mixao V."/>
            <person name="Saus E."/>
            <person name="Hansen A.P."/>
            <person name="Lass-Florl C."/>
            <person name="Gabaldon T."/>
        </authorList>
    </citation>
    <scope>NUCLEOTIDE SEQUENCE</scope>
    <source>
        <strain evidence="8">CBS 4856</strain>
    </source>
</reference>
<protein>
    <recommendedName>
        <fullName evidence="7">ER membrane protein complex subunit 7 beta-sandwich domain-containing protein</fullName>
    </recommendedName>
</protein>
<feature type="domain" description="ER membrane protein complex subunit 7 beta-sandwich" evidence="7">
    <location>
        <begin position="81"/>
        <end position="183"/>
    </location>
</feature>
<keyword evidence="4" id="KW-1133">Transmembrane helix</keyword>
<dbReference type="Pfam" id="PF09430">
    <property type="entry name" value="EMC7_beta-sandw"/>
    <property type="match status" value="1"/>
</dbReference>
<sequence>MIGTALSRNQRLIYWGDVKCAFGCAELKGPRGVSEHLDVDKMRVELIWLWLVTVVCAAQTLKGTLEGSVDDKTKLVLTDVDSLKSVESYLKPDGSFTFPGLKEGVYSLEVEAISHLFDSVYRVEVTDDELKINKVFHGHDFNKDLGPNMKHPLSIVPFKQAQYIFEREEFSVINMLKSPMMLMSLVSLVLVFVLPKLTASMDPETIKQMQEQQRSQPNPMEKVQNFDMASYMAGKSTATKQPQTKPSKKKK</sequence>
<comment type="caution">
    <text evidence="8">The sequence shown here is derived from an EMBL/GenBank/DDBJ whole genome shotgun (WGS) entry which is preliminary data.</text>
</comment>
<evidence type="ECO:0000256" key="3">
    <source>
        <dbReference type="ARBA" id="ARBA00022729"/>
    </source>
</evidence>
<evidence type="ECO:0000313" key="8">
    <source>
        <dbReference type="EMBL" id="KAA8908892.1"/>
    </source>
</evidence>
<dbReference type="InterPro" id="IPR039163">
    <property type="entry name" value="EMC7"/>
</dbReference>
<feature type="region of interest" description="Disordered" evidence="6">
    <location>
        <begin position="210"/>
        <end position="251"/>
    </location>
</feature>